<gene>
    <name evidence="1" type="ORF">AVEN_112031_1</name>
</gene>
<evidence type="ECO:0000313" key="2">
    <source>
        <dbReference type="Proteomes" id="UP000499080"/>
    </source>
</evidence>
<reference evidence="1 2" key="1">
    <citation type="journal article" date="2019" name="Sci. Rep.">
        <title>Orb-weaving spider Araneus ventricosus genome elucidates the spidroin gene catalogue.</title>
        <authorList>
            <person name="Kono N."/>
            <person name="Nakamura H."/>
            <person name="Ohtoshi R."/>
            <person name="Moran D.A.P."/>
            <person name="Shinohara A."/>
            <person name="Yoshida Y."/>
            <person name="Fujiwara M."/>
            <person name="Mori M."/>
            <person name="Tomita M."/>
            <person name="Arakawa K."/>
        </authorList>
    </citation>
    <scope>NUCLEOTIDE SEQUENCE [LARGE SCALE GENOMIC DNA]</scope>
</reference>
<comment type="caution">
    <text evidence="1">The sequence shown here is derived from an EMBL/GenBank/DDBJ whole genome shotgun (WGS) entry which is preliminary data.</text>
</comment>
<sequence>MDPLPVYGPIYTEFGFERPYLGNHWGDRLENCTDVIVPSRSFEPYHPLRISNPSEFSRPGFELYRDGLFFDPSYRLYSTRRIDRHLTRPICLVNGSTSGLRVHIYRIRLWEPVSREPLGRSTRKLHRRDPSVEIFRTVPSSSNLEQFEIFETRFRTLSRQGGRAR</sequence>
<dbReference type="Proteomes" id="UP000499080">
    <property type="component" value="Unassembled WGS sequence"/>
</dbReference>
<accession>A0A4Y2QQR0</accession>
<keyword evidence="2" id="KW-1185">Reference proteome</keyword>
<dbReference type="EMBL" id="BGPR01014530">
    <property type="protein sequence ID" value="GBN65596.1"/>
    <property type="molecule type" value="Genomic_DNA"/>
</dbReference>
<organism evidence="1 2">
    <name type="scientific">Araneus ventricosus</name>
    <name type="common">Orbweaver spider</name>
    <name type="synonym">Epeira ventricosa</name>
    <dbReference type="NCBI Taxonomy" id="182803"/>
    <lineage>
        <taxon>Eukaryota</taxon>
        <taxon>Metazoa</taxon>
        <taxon>Ecdysozoa</taxon>
        <taxon>Arthropoda</taxon>
        <taxon>Chelicerata</taxon>
        <taxon>Arachnida</taxon>
        <taxon>Araneae</taxon>
        <taxon>Araneomorphae</taxon>
        <taxon>Entelegynae</taxon>
        <taxon>Araneoidea</taxon>
        <taxon>Araneidae</taxon>
        <taxon>Araneus</taxon>
    </lineage>
</organism>
<evidence type="ECO:0000313" key="1">
    <source>
        <dbReference type="EMBL" id="GBN65596.1"/>
    </source>
</evidence>
<protein>
    <submittedName>
        <fullName evidence="1">Uncharacterized protein</fullName>
    </submittedName>
</protein>
<name>A0A4Y2QQR0_ARAVE</name>
<dbReference type="AlphaFoldDB" id="A0A4Y2QQR0"/>
<proteinExistence type="predicted"/>